<feature type="non-terminal residue" evidence="3">
    <location>
        <position position="162"/>
    </location>
</feature>
<dbReference type="InterPro" id="IPR011045">
    <property type="entry name" value="N2O_reductase_N"/>
</dbReference>
<dbReference type="Proteomes" id="UP000430387">
    <property type="component" value="Unassembled WGS sequence"/>
</dbReference>
<dbReference type="SUPFAM" id="SSF50974">
    <property type="entry name" value="Nitrous oxide reductase, N-terminal domain"/>
    <property type="match status" value="1"/>
</dbReference>
<sequence>MKQTVYIASPESQQIHVWNLNHEGALTLTQVVDVPGQVQPMVVSPDKRYLYVGVRPEFRVLAYRIAPDDGALTFAAESALPGSPTHISTDHQGQFVFVGSYNAGNVSVTRLEDGLPVGVVDVVEGLDGCHSANISPDNRTLWVPALKQDRICLFTVSDDGHL</sequence>
<dbReference type="GO" id="GO:0017057">
    <property type="term" value="F:6-phosphogluconolactonase activity"/>
    <property type="evidence" value="ECO:0007669"/>
    <property type="project" value="TreeGrafter"/>
</dbReference>
<protein>
    <submittedName>
        <fullName evidence="3">Beta-propeller fold lactonase family protein</fullName>
    </submittedName>
</protein>
<name>A0A6D0ICX7_ECOLX</name>
<gene>
    <name evidence="3" type="ORF">GQA06_21105</name>
</gene>
<evidence type="ECO:0000256" key="2">
    <source>
        <dbReference type="ARBA" id="ARBA00022526"/>
    </source>
</evidence>
<dbReference type="InterPro" id="IPR015943">
    <property type="entry name" value="WD40/YVTN_repeat-like_dom_sf"/>
</dbReference>
<evidence type="ECO:0000313" key="3">
    <source>
        <dbReference type="EMBL" id="MWR16276.1"/>
    </source>
</evidence>
<evidence type="ECO:0000256" key="1">
    <source>
        <dbReference type="ARBA" id="ARBA00005564"/>
    </source>
</evidence>
<dbReference type="EMBL" id="WTQJ01000951">
    <property type="protein sequence ID" value="MWR16276.1"/>
    <property type="molecule type" value="Genomic_DNA"/>
</dbReference>
<reference evidence="3 4" key="1">
    <citation type="submission" date="2019-12" db="EMBL/GenBank/DDBJ databases">
        <title>Enteriobacteria Tanzani isolates_8377-8380.</title>
        <authorList>
            <person name="Subbiah M."/>
            <person name="Call D."/>
        </authorList>
    </citation>
    <scope>NUCLEOTIDE SEQUENCE [LARGE SCALE GENOMIC DNA]</scope>
    <source>
        <strain evidence="3 4">8380wG1</strain>
    </source>
</reference>
<dbReference type="PANTHER" id="PTHR30344">
    <property type="entry name" value="6-PHOSPHOGLUCONOLACTONASE-RELATED"/>
    <property type="match status" value="1"/>
</dbReference>
<dbReference type="AlphaFoldDB" id="A0A6D0ICX7"/>
<dbReference type="Pfam" id="PF10282">
    <property type="entry name" value="Lactonase"/>
    <property type="match status" value="1"/>
</dbReference>
<dbReference type="InterPro" id="IPR019405">
    <property type="entry name" value="Lactonase_7-beta_prop"/>
</dbReference>
<keyword evidence="2" id="KW-0313">Glucose metabolism</keyword>
<dbReference type="PANTHER" id="PTHR30344:SF1">
    <property type="entry name" value="6-PHOSPHOGLUCONOLACTONASE"/>
    <property type="match status" value="1"/>
</dbReference>
<dbReference type="Gene3D" id="2.130.10.10">
    <property type="entry name" value="YVTN repeat-like/Quinoprotein amine dehydrogenase"/>
    <property type="match status" value="1"/>
</dbReference>
<comment type="similarity">
    <text evidence="1">Belongs to the cycloisomerase 2 family.</text>
</comment>
<accession>A0A6D0ICX7</accession>
<comment type="caution">
    <text evidence="3">The sequence shown here is derived from an EMBL/GenBank/DDBJ whole genome shotgun (WGS) entry which is preliminary data.</text>
</comment>
<dbReference type="GO" id="GO:0005829">
    <property type="term" value="C:cytosol"/>
    <property type="evidence" value="ECO:0007669"/>
    <property type="project" value="TreeGrafter"/>
</dbReference>
<organism evidence="3 4">
    <name type="scientific">Escherichia coli</name>
    <dbReference type="NCBI Taxonomy" id="562"/>
    <lineage>
        <taxon>Bacteria</taxon>
        <taxon>Pseudomonadati</taxon>
        <taxon>Pseudomonadota</taxon>
        <taxon>Gammaproteobacteria</taxon>
        <taxon>Enterobacterales</taxon>
        <taxon>Enterobacteriaceae</taxon>
        <taxon>Escherichia</taxon>
    </lineage>
</organism>
<dbReference type="InterPro" id="IPR050282">
    <property type="entry name" value="Cycloisomerase_2"/>
</dbReference>
<dbReference type="GO" id="GO:0006006">
    <property type="term" value="P:glucose metabolic process"/>
    <property type="evidence" value="ECO:0007669"/>
    <property type="project" value="UniProtKB-KW"/>
</dbReference>
<keyword evidence="2" id="KW-0119">Carbohydrate metabolism</keyword>
<proteinExistence type="inferred from homology"/>
<evidence type="ECO:0000313" key="4">
    <source>
        <dbReference type="Proteomes" id="UP000430387"/>
    </source>
</evidence>